<dbReference type="EMBL" id="FNWU01000004">
    <property type="protein sequence ID" value="SEH52534.1"/>
    <property type="molecule type" value="Genomic_DNA"/>
</dbReference>
<dbReference type="Pfam" id="PF14947">
    <property type="entry name" value="HTH_45"/>
    <property type="match status" value="1"/>
</dbReference>
<proteinExistence type="predicted"/>
<sequence>MRPRVPWMTSADNRILEFLDEKGIVATPYVIAANIDYNRLYVNERIRILAQNELVEKGDEPLYQITERGRQYLQGELGVDDLPAMHEEDR</sequence>
<organism evidence="2 3">
    <name type="scientific">Halopenitus malekzadehii</name>
    <dbReference type="NCBI Taxonomy" id="1267564"/>
    <lineage>
        <taxon>Archaea</taxon>
        <taxon>Methanobacteriati</taxon>
        <taxon>Methanobacteriota</taxon>
        <taxon>Stenosarchaea group</taxon>
        <taxon>Halobacteria</taxon>
        <taxon>Halobacteriales</taxon>
        <taxon>Haloferacaceae</taxon>
        <taxon>Halopenitus</taxon>
    </lineage>
</organism>
<evidence type="ECO:0000259" key="1">
    <source>
        <dbReference type="Pfam" id="PF14947"/>
    </source>
</evidence>
<dbReference type="Proteomes" id="UP000199215">
    <property type="component" value="Unassembled WGS sequence"/>
</dbReference>
<gene>
    <name evidence="2" type="ORF">SAMN05192561_104149</name>
</gene>
<protein>
    <submittedName>
        <fullName evidence="2">Winged helix-turn-helix</fullName>
    </submittedName>
</protein>
<dbReference type="AlphaFoldDB" id="A0A1H6IU76"/>
<dbReference type="SUPFAM" id="SSF46785">
    <property type="entry name" value="Winged helix' DNA-binding domain"/>
    <property type="match status" value="1"/>
</dbReference>
<accession>A0A1H6IU76</accession>
<dbReference type="InterPro" id="IPR036388">
    <property type="entry name" value="WH-like_DNA-bd_sf"/>
</dbReference>
<dbReference type="InterPro" id="IPR038723">
    <property type="entry name" value="ArnR1-like_HTH"/>
</dbReference>
<reference evidence="2 3" key="1">
    <citation type="submission" date="2016-10" db="EMBL/GenBank/DDBJ databases">
        <authorList>
            <person name="de Groot N.N."/>
        </authorList>
    </citation>
    <scope>NUCLEOTIDE SEQUENCE [LARGE SCALE GENOMIC DNA]</scope>
    <source>
        <strain evidence="2 3">IBRC-M10418</strain>
    </source>
</reference>
<evidence type="ECO:0000313" key="2">
    <source>
        <dbReference type="EMBL" id="SEH52534.1"/>
    </source>
</evidence>
<dbReference type="Gene3D" id="1.10.10.10">
    <property type="entry name" value="Winged helix-like DNA-binding domain superfamily/Winged helix DNA-binding domain"/>
    <property type="match status" value="1"/>
</dbReference>
<name>A0A1H6IU76_9EURY</name>
<dbReference type="InterPro" id="IPR036390">
    <property type="entry name" value="WH_DNA-bd_sf"/>
</dbReference>
<evidence type="ECO:0000313" key="3">
    <source>
        <dbReference type="Proteomes" id="UP000199215"/>
    </source>
</evidence>
<keyword evidence="3" id="KW-1185">Reference proteome</keyword>
<feature type="domain" description="ArnR1-like winged helix-turn-helix" evidence="1">
    <location>
        <begin position="15"/>
        <end position="74"/>
    </location>
</feature>